<keyword evidence="8" id="KW-1185">Reference proteome</keyword>
<dbReference type="InterPro" id="IPR000281">
    <property type="entry name" value="HTH_RpiR"/>
</dbReference>
<dbReference type="SUPFAM" id="SSF53697">
    <property type="entry name" value="SIS domain"/>
    <property type="match status" value="1"/>
</dbReference>
<feature type="domain" description="HTH rpiR-type" evidence="5">
    <location>
        <begin position="5"/>
        <end position="81"/>
    </location>
</feature>
<name>A0ABY6DRA3_9NEIS</name>
<evidence type="ECO:0000256" key="2">
    <source>
        <dbReference type="ARBA" id="ARBA00023125"/>
    </source>
</evidence>
<dbReference type="PROSITE" id="PS51071">
    <property type="entry name" value="HTH_RPIR"/>
    <property type="match status" value="1"/>
</dbReference>
<dbReference type="RefSeq" id="WP_263126260.1">
    <property type="nucleotide sequence ID" value="NZ_CP106753.1"/>
</dbReference>
<keyword evidence="3" id="KW-0324">Glycolysis</keyword>
<feature type="domain" description="SIS" evidence="6">
    <location>
        <begin position="122"/>
        <end position="262"/>
    </location>
</feature>
<evidence type="ECO:0000256" key="1">
    <source>
        <dbReference type="ARBA" id="ARBA00023015"/>
    </source>
</evidence>
<keyword evidence="1" id="KW-0805">Transcription regulation</keyword>
<dbReference type="InterPro" id="IPR035472">
    <property type="entry name" value="RpiR-like_SIS"/>
</dbReference>
<keyword evidence="4" id="KW-0804">Transcription</keyword>
<sequence>MNTRVDIVYQIRASRELLSATERKVADAILDDPAFAAAASIDQLAHKAGVSIATISRFARAVHCIDVRDLKLRLAQASAVGARFLREAPLQENGFYTRICAEIETALRGNLAQLREAQFHAAVALLGQARMIHAFGMGGASTMLSQELQFRLVRLGYPISACHDAVLMKLVAATLDERDVVVVLSLTGATPELLAAAALVRQYGAHLVAITDPDSPLAALAEVLLPFKAEETEFIFKPSAARYAMLMIVDILATELALSRKAHSQELLRRVKFALDANRGGHDWLPLGD</sequence>
<dbReference type="PROSITE" id="PS51464">
    <property type="entry name" value="SIS"/>
    <property type="match status" value="1"/>
</dbReference>
<evidence type="ECO:0000313" key="8">
    <source>
        <dbReference type="Proteomes" id="UP001061302"/>
    </source>
</evidence>
<evidence type="ECO:0000259" key="6">
    <source>
        <dbReference type="PROSITE" id="PS51464"/>
    </source>
</evidence>
<evidence type="ECO:0000256" key="4">
    <source>
        <dbReference type="ARBA" id="ARBA00023163"/>
    </source>
</evidence>
<dbReference type="InterPro" id="IPR036388">
    <property type="entry name" value="WH-like_DNA-bd_sf"/>
</dbReference>
<proteinExistence type="predicted"/>
<gene>
    <name evidence="7" type="ORF">N8I74_07505</name>
</gene>
<keyword evidence="2" id="KW-0238">DNA-binding</keyword>
<evidence type="ECO:0000259" key="5">
    <source>
        <dbReference type="PROSITE" id="PS51071"/>
    </source>
</evidence>
<evidence type="ECO:0000313" key="7">
    <source>
        <dbReference type="EMBL" id="UXY16852.1"/>
    </source>
</evidence>
<dbReference type="InterPro" id="IPR001347">
    <property type="entry name" value="SIS_dom"/>
</dbReference>
<protein>
    <submittedName>
        <fullName evidence="7">MurR/RpiR family transcriptional regulator</fullName>
    </submittedName>
</protein>
<dbReference type="InterPro" id="IPR047640">
    <property type="entry name" value="RpiR-like"/>
</dbReference>
<dbReference type="InterPro" id="IPR009057">
    <property type="entry name" value="Homeodomain-like_sf"/>
</dbReference>
<dbReference type="Pfam" id="PF01418">
    <property type="entry name" value="HTH_6"/>
    <property type="match status" value="1"/>
</dbReference>
<dbReference type="Gene3D" id="3.40.50.10490">
    <property type="entry name" value="Glucose-6-phosphate isomerase like protein, domain 1"/>
    <property type="match status" value="1"/>
</dbReference>
<dbReference type="PANTHER" id="PTHR30514:SF1">
    <property type="entry name" value="HTH-TYPE TRANSCRIPTIONAL REGULATOR HEXR-RELATED"/>
    <property type="match status" value="1"/>
</dbReference>
<dbReference type="PANTHER" id="PTHR30514">
    <property type="entry name" value="GLUCOKINASE"/>
    <property type="match status" value="1"/>
</dbReference>
<evidence type="ECO:0000256" key="3">
    <source>
        <dbReference type="ARBA" id="ARBA00023152"/>
    </source>
</evidence>
<dbReference type="Proteomes" id="UP001061302">
    <property type="component" value="Chromosome"/>
</dbReference>
<dbReference type="Pfam" id="PF01380">
    <property type="entry name" value="SIS"/>
    <property type="match status" value="1"/>
</dbReference>
<dbReference type="SUPFAM" id="SSF46689">
    <property type="entry name" value="Homeodomain-like"/>
    <property type="match status" value="1"/>
</dbReference>
<accession>A0ABY6DRA3</accession>
<reference evidence="7" key="1">
    <citation type="submission" date="2022-10" db="EMBL/GenBank/DDBJ databases">
        <title>Chitiniphilus purpureus sp. nov., a novel chitin-degrading bacterium isolated from crawfish pond sediment.</title>
        <authorList>
            <person name="Li K."/>
        </authorList>
    </citation>
    <scope>NUCLEOTIDE SEQUENCE</scope>
    <source>
        <strain evidence="7">CD1</strain>
    </source>
</reference>
<organism evidence="7 8">
    <name type="scientific">Chitiniphilus purpureus</name>
    <dbReference type="NCBI Taxonomy" id="2981137"/>
    <lineage>
        <taxon>Bacteria</taxon>
        <taxon>Pseudomonadati</taxon>
        <taxon>Pseudomonadota</taxon>
        <taxon>Betaproteobacteria</taxon>
        <taxon>Neisseriales</taxon>
        <taxon>Chitinibacteraceae</taxon>
        <taxon>Chitiniphilus</taxon>
    </lineage>
</organism>
<dbReference type="Gene3D" id="1.10.10.10">
    <property type="entry name" value="Winged helix-like DNA-binding domain superfamily/Winged helix DNA-binding domain"/>
    <property type="match status" value="1"/>
</dbReference>
<dbReference type="EMBL" id="CP106753">
    <property type="protein sequence ID" value="UXY16852.1"/>
    <property type="molecule type" value="Genomic_DNA"/>
</dbReference>
<dbReference type="InterPro" id="IPR046348">
    <property type="entry name" value="SIS_dom_sf"/>
</dbReference>
<dbReference type="CDD" id="cd05013">
    <property type="entry name" value="SIS_RpiR"/>
    <property type="match status" value="1"/>
</dbReference>